<dbReference type="RefSeq" id="WP_129606211.1">
    <property type="nucleotide sequence ID" value="NZ_CP035544.1"/>
</dbReference>
<proteinExistence type="predicted"/>
<dbReference type="OrthoDB" id="1144071at2"/>
<evidence type="ECO:0000313" key="1">
    <source>
        <dbReference type="EMBL" id="QBA65202.1"/>
    </source>
</evidence>
<dbReference type="EMBL" id="CP035544">
    <property type="protein sequence ID" value="QBA65202.1"/>
    <property type="molecule type" value="Genomic_DNA"/>
</dbReference>
<keyword evidence="2" id="KW-1185">Reference proteome</keyword>
<sequence length="207" mass="22412">MKHSFILVFLLLGIKPGLGQNVVRKVLLLPHITTIQIDADSLSQVSLETVSGSELSLEAVMEGEYKKDLSIELVEEGNTLRVSAAIQPFFIQPNDKLSAHKVIAISLSIGIPEDKIVYLYGTSARVSAMGIYKNLKVVLSDGQCVLKEAGDHISVTTQSGNIVLYTAGGSIRVNTKYGRVERDSIPLGENNFALQSNSGNITIRSLE</sequence>
<organism evidence="1 2">
    <name type="scientific">Muriicola soli</name>
    <dbReference type="NCBI Taxonomy" id="2507538"/>
    <lineage>
        <taxon>Bacteria</taxon>
        <taxon>Pseudomonadati</taxon>
        <taxon>Bacteroidota</taxon>
        <taxon>Flavobacteriia</taxon>
        <taxon>Flavobacteriales</taxon>
        <taxon>Flavobacteriaceae</taxon>
        <taxon>Muriicola</taxon>
    </lineage>
</organism>
<gene>
    <name evidence="1" type="ORF">EQY75_12075</name>
</gene>
<name>A0A411EBV2_9FLAO</name>
<accession>A0A411EBV2</accession>
<dbReference type="KEGG" id="mur:EQY75_12075"/>
<evidence type="ECO:0000313" key="2">
    <source>
        <dbReference type="Proteomes" id="UP000290889"/>
    </source>
</evidence>
<dbReference type="AlphaFoldDB" id="A0A411EBV2"/>
<dbReference type="Proteomes" id="UP000290889">
    <property type="component" value="Chromosome"/>
</dbReference>
<protein>
    <recommendedName>
        <fullName evidence="3">Adhesin domain-containing protein</fullName>
    </recommendedName>
</protein>
<evidence type="ECO:0008006" key="3">
    <source>
        <dbReference type="Google" id="ProtNLM"/>
    </source>
</evidence>
<reference evidence="1 2" key="1">
    <citation type="submission" date="2019-01" db="EMBL/GenBank/DDBJ databases">
        <title>Muriicola soli sp. nov., isolated from soil.</title>
        <authorList>
            <person name="Kang H.J."/>
            <person name="Kim S.B."/>
        </authorList>
    </citation>
    <scope>NUCLEOTIDE SEQUENCE [LARGE SCALE GENOMIC DNA]</scope>
    <source>
        <strain evidence="1 2">MMS17-SY002</strain>
    </source>
</reference>